<dbReference type="EMBL" id="PYDT01000003">
    <property type="protein sequence ID" value="THU65653.1"/>
    <property type="molecule type" value="Genomic_DNA"/>
</dbReference>
<keyword evidence="4" id="KW-0560">Oxidoreductase</keyword>
<keyword evidence="10" id="KW-1185">Reference proteome</keyword>
<proteinExistence type="inferred from homology"/>
<evidence type="ECO:0000256" key="5">
    <source>
        <dbReference type="ARBA" id="ARBA00026011"/>
    </source>
</evidence>
<evidence type="ECO:0000313" key="10">
    <source>
        <dbReference type="Proteomes" id="UP000317650"/>
    </source>
</evidence>
<dbReference type="PANTHER" id="PTHR46937">
    <property type="entry name" value="FERREDOXIN-THIOREDOXIN REDUCTASE, VARIABLE CHAIN"/>
    <property type="match status" value="1"/>
</dbReference>
<comment type="similarity">
    <text evidence="7">Belongs to the ferredoxin thioredoxin reductase alpha subunit family.</text>
</comment>
<accession>A0A4S8JU18</accession>
<evidence type="ECO:0000259" key="8">
    <source>
        <dbReference type="Pfam" id="PF02941"/>
    </source>
</evidence>
<comment type="subunit">
    <text evidence="5">Heterodimer of subunit A (variable subunit) and subunit B (catalytic subunit). Heterodimeric FTR forms a complex with ferredoxin and thioredoxin.</text>
</comment>
<dbReference type="InterPro" id="IPR008990">
    <property type="entry name" value="Elect_transpt_acc-like_dom_sf"/>
</dbReference>
<organism evidence="9 10">
    <name type="scientific">Musa balbisiana</name>
    <name type="common">Banana</name>
    <dbReference type="NCBI Taxonomy" id="52838"/>
    <lineage>
        <taxon>Eukaryota</taxon>
        <taxon>Viridiplantae</taxon>
        <taxon>Streptophyta</taxon>
        <taxon>Embryophyta</taxon>
        <taxon>Tracheophyta</taxon>
        <taxon>Spermatophyta</taxon>
        <taxon>Magnoliopsida</taxon>
        <taxon>Liliopsida</taxon>
        <taxon>Zingiberales</taxon>
        <taxon>Musaceae</taxon>
        <taxon>Musa</taxon>
    </lineage>
</organism>
<gene>
    <name evidence="9" type="ORF">C4D60_Mb05t05880</name>
</gene>
<protein>
    <recommendedName>
        <fullName evidence="8">Ferredoxin thioredoxin reductase alpha chain domain-containing protein</fullName>
    </recommendedName>
</protein>
<evidence type="ECO:0000256" key="1">
    <source>
        <dbReference type="ARBA" id="ARBA00004229"/>
    </source>
</evidence>
<evidence type="ECO:0000256" key="7">
    <source>
        <dbReference type="ARBA" id="ARBA00034490"/>
    </source>
</evidence>
<evidence type="ECO:0000256" key="6">
    <source>
        <dbReference type="ARBA" id="ARBA00034474"/>
    </source>
</evidence>
<evidence type="ECO:0000256" key="2">
    <source>
        <dbReference type="ARBA" id="ARBA00022528"/>
    </source>
</evidence>
<feature type="domain" description="Ferredoxin thioredoxin reductase alpha chain" evidence="8">
    <location>
        <begin position="82"/>
        <end position="155"/>
    </location>
</feature>
<evidence type="ECO:0000256" key="3">
    <source>
        <dbReference type="ARBA" id="ARBA00022640"/>
    </source>
</evidence>
<comment type="function">
    <text evidence="6">Variable subunit of the ferredoxin-thioredoxin reductase (FTR), which catalyzes the two-electron reduction of thioredoxins by the electrons provided by reduced ferredoxin.</text>
</comment>
<dbReference type="FunFam" id="2.30.30.50:FF:000002">
    <property type="entry name" value="Ferredoxin-thioredoxin reductase, variable chain"/>
    <property type="match status" value="1"/>
</dbReference>
<dbReference type="InterPro" id="IPR044166">
    <property type="entry name" value="FTRV"/>
</dbReference>
<comment type="caution">
    <text evidence="9">The sequence shown here is derived from an EMBL/GenBank/DDBJ whole genome shotgun (WGS) entry which is preliminary data.</text>
</comment>
<name>A0A4S8JU18_MUSBA</name>
<dbReference type="Proteomes" id="UP000317650">
    <property type="component" value="Chromosome 5"/>
</dbReference>
<dbReference type="AlphaFoldDB" id="A0A4S8JU18"/>
<dbReference type="Gene3D" id="2.30.30.50">
    <property type="match status" value="1"/>
</dbReference>
<sequence length="163" mass="17606">MPTPATATTTTPALASSLFCRCPPFAVPPLPPAVASSPPAVILAARAPVAQRRVSCQIAVSTDLSSSSSAVEEEEQQAAAKIGKRVRVKVPLKVCHVQKAPELDLNGLEGVIKQYVGVWKGKRISANLPFKVEFQIDVEGQPRPVKFFAHLKEDEFEYLRSSD</sequence>
<keyword evidence="3" id="KW-0934">Plastid</keyword>
<dbReference type="PANTHER" id="PTHR46937:SF4">
    <property type="entry name" value="FERREDOXIN-THIOREDOXIN REDUCTASE SUBUNIT A1, CHLOROPLASTIC"/>
    <property type="match status" value="1"/>
</dbReference>
<dbReference type="GO" id="GO:0009507">
    <property type="term" value="C:chloroplast"/>
    <property type="evidence" value="ECO:0007669"/>
    <property type="project" value="UniProtKB-SubCell"/>
</dbReference>
<evidence type="ECO:0000256" key="4">
    <source>
        <dbReference type="ARBA" id="ARBA00023002"/>
    </source>
</evidence>
<dbReference type="STRING" id="52838.A0A4S8JU18"/>
<dbReference type="InterPro" id="IPR004207">
    <property type="entry name" value="Fd_thioredoxin_Rdtase_alpha"/>
</dbReference>
<dbReference type="GO" id="GO:0016491">
    <property type="term" value="F:oxidoreductase activity"/>
    <property type="evidence" value="ECO:0007669"/>
    <property type="project" value="UniProtKB-KW"/>
</dbReference>
<reference evidence="9 10" key="1">
    <citation type="journal article" date="2019" name="Nat. Plants">
        <title>Genome sequencing of Musa balbisiana reveals subgenome evolution and function divergence in polyploid bananas.</title>
        <authorList>
            <person name="Yao X."/>
        </authorList>
    </citation>
    <scope>NUCLEOTIDE SEQUENCE [LARGE SCALE GENOMIC DNA]</scope>
    <source>
        <strain evidence="10">cv. DH-PKW</strain>
        <tissue evidence="9">Leaves</tissue>
    </source>
</reference>
<dbReference type="Pfam" id="PF02941">
    <property type="entry name" value="FeThRed_A"/>
    <property type="match status" value="1"/>
</dbReference>
<dbReference type="SUPFAM" id="SSF50090">
    <property type="entry name" value="Electron transport accessory proteins"/>
    <property type="match status" value="1"/>
</dbReference>
<comment type="subcellular location">
    <subcellularLocation>
        <location evidence="1">Plastid</location>
        <location evidence="1">Chloroplast</location>
    </subcellularLocation>
</comment>
<evidence type="ECO:0000313" key="9">
    <source>
        <dbReference type="EMBL" id="THU65653.1"/>
    </source>
</evidence>
<keyword evidence="2" id="KW-0150">Chloroplast</keyword>
<dbReference type="GO" id="GO:0015979">
    <property type="term" value="P:photosynthesis"/>
    <property type="evidence" value="ECO:0007669"/>
    <property type="project" value="InterPro"/>
</dbReference>